<feature type="region of interest" description="Disordered" evidence="1">
    <location>
        <begin position="242"/>
        <end position="338"/>
    </location>
</feature>
<evidence type="ECO:0000313" key="3">
    <source>
        <dbReference type="EMBL" id="ATL49086.1"/>
    </source>
</evidence>
<accession>A0A291QYM9</accession>
<evidence type="ECO:0000256" key="1">
    <source>
        <dbReference type="SAM" id="MobiDB-lite"/>
    </source>
</evidence>
<evidence type="ECO:0000313" key="4">
    <source>
        <dbReference type="Proteomes" id="UP000220133"/>
    </source>
</evidence>
<organism evidence="3 4">
    <name type="scientific">Chitinophaga caeni</name>
    <dbReference type="NCBI Taxonomy" id="2029983"/>
    <lineage>
        <taxon>Bacteria</taxon>
        <taxon>Pseudomonadati</taxon>
        <taxon>Bacteroidota</taxon>
        <taxon>Chitinophagia</taxon>
        <taxon>Chitinophagales</taxon>
        <taxon>Chitinophagaceae</taxon>
        <taxon>Chitinophaga</taxon>
    </lineage>
</organism>
<reference evidence="3 4" key="1">
    <citation type="submission" date="2017-10" db="EMBL/GenBank/DDBJ databases">
        <title>Paenichitinophaga pekingensis gen. nov., sp. nov., isolated from activated sludge.</title>
        <authorList>
            <person name="Jin D."/>
            <person name="Kong X."/>
            <person name="Deng Y."/>
            <person name="Bai Z."/>
        </authorList>
    </citation>
    <scope>NUCLEOTIDE SEQUENCE [LARGE SCALE GENOMIC DNA]</scope>
    <source>
        <strain evidence="3 4">13</strain>
    </source>
</reference>
<dbReference type="AlphaFoldDB" id="A0A291QYM9"/>
<name>A0A291QYM9_9BACT</name>
<dbReference type="RefSeq" id="WP_098195454.1">
    <property type="nucleotide sequence ID" value="NZ_CP023777.1"/>
</dbReference>
<protein>
    <submittedName>
        <fullName evidence="3">Uncharacterized protein</fullName>
    </submittedName>
</protein>
<feature type="compositionally biased region" description="Basic and acidic residues" evidence="1">
    <location>
        <begin position="320"/>
        <end position="330"/>
    </location>
</feature>
<feature type="chain" id="PRO_5012448782" evidence="2">
    <location>
        <begin position="27"/>
        <end position="586"/>
    </location>
</feature>
<dbReference type="Proteomes" id="UP000220133">
    <property type="component" value="Chromosome"/>
</dbReference>
<gene>
    <name evidence="3" type="ORF">COR50_18990</name>
</gene>
<keyword evidence="2" id="KW-0732">Signal</keyword>
<dbReference type="KEGG" id="cbae:COR50_18990"/>
<dbReference type="OrthoDB" id="1454607at2"/>
<feature type="compositionally biased region" description="Low complexity" evidence="1">
    <location>
        <begin position="267"/>
        <end position="319"/>
    </location>
</feature>
<feature type="region of interest" description="Disordered" evidence="1">
    <location>
        <begin position="545"/>
        <end position="586"/>
    </location>
</feature>
<proteinExistence type="predicted"/>
<keyword evidence="4" id="KW-1185">Reference proteome</keyword>
<evidence type="ECO:0000256" key="2">
    <source>
        <dbReference type="SAM" id="SignalP"/>
    </source>
</evidence>
<dbReference type="EMBL" id="CP023777">
    <property type="protein sequence ID" value="ATL49086.1"/>
    <property type="molecule type" value="Genomic_DNA"/>
</dbReference>
<feature type="signal peptide" evidence="2">
    <location>
        <begin position="1"/>
        <end position="26"/>
    </location>
</feature>
<feature type="compositionally biased region" description="Low complexity" evidence="1">
    <location>
        <begin position="244"/>
        <end position="260"/>
    </location>
</feature>
<sequence length="586" mass="65167">MNTLQRTRHTVCLFILLIQWIPRANAQSDGAFSIGGADNLLESFRQSMNDIPNVRAGGVSATIDHRMIAYSSVKVAVYGHISIAYLDVTMPDGKVFRYNWNNTRARFETDAFYKAFGENYKNIWENNIAYFSRAVMVVTDASCLGGKVKLNGQSQTVVTLTFNSLDPVINWYGAVPYELLKPIGTQTNSKGERYYSGSQRDVNNLVAVKPFVSLSSSGLRDTEFNSLKSTVERIRKAYAKAKGDAATASAKASNTAAKSSPGIVLKSSSSNSGGSTIHNGSKNGSNKSSASSTSKNTNASAAKSSSSAQKSGSNYSKGKSYQDYEAERRAYQRQQQEKMAAAVNPGGYAMQKSGVNAYFNNQMARLNREADEKARKEEARYRAEERRRRAEELRRQREYEERKRREAWLRDLKASREAVLKKYSYYGSAQLPNSSFRVNTNKLYYFFYYVAGDKGAEKPILQVSNVFAIGQYVDGTWPLKTSVDADINKLVNPGRTIHGYYMDEQSAMDARADFIQSLTGSGMVLREIHYDGKNVKVADNKSGTGNAKVDYWGNPVKPKKDSSKSSKTTSPKKKAKVDYWGNPIKE</sequence>